<organism evidence="9 10">
    <name type="scientific">Limulus polyphemus</name>
    <name type="common">Atlantic horseshoe crab</name>
    <dbReference type="NCBI Taxonomy" id="6850"/>
    <lineage>
        <taxon>Eukaryota</taxon>
        <taxon>Metazoa</taxon>
        <taxon>Ecdysozoa</taxon>
        <taxon>Arthropoda</taxon>
        <taxon>Chelicerata</taxon>
        <taxon>Merostomata</taxon>
        <taxon>Xiphosura</taxon>
        <taxon>Limulidae</taxon>
        <taxon>Limulus</taxon>
    </lineage>
</organism>
<protein>
    <submittedName>
        <fullName evidence="10">Metabotropic glutamate receptor 3-like</fullName>
    </submittedName>
</protein>
<keyword evidence="2 6" id="KW-0812">Transmembrane</keyword>
<evidence type="ECO:0000256" key="4">
    <source>
        <dbReference type="ARBA" id="ARBA00023136"/>
    </source>
</evidence>
<keyword evidence="3 6" id="KW-1133">Transmembrane helix</keyword>
<keyword evidence="5" id="KW-0325">Glycoprotein</keyword>
<evidence type="ECO:0000256" key="7">
    <source>
        <dbReference type="SAM" id="SignalP"/>
    </source>
</evidence>
<dbReference type="PROSITE" id="PS50259">
    <property type="entry name" value="G_PROTEIN_RECEP_F3_4"/>
    <property type="match status" value="1"/>
</dbReference>
<gene>
    <name evidence="10" type="primary">LOC106472971</name>
</gene>
<accession>A0ABM1BUT4</accession>
<dbReference type="InterPro" id="IPR050726">
    <property type="entry name" value="mGluR"/>
</dbReference>
<evidence type="ECO:0000313" key="9">
    <source>
        <dbReference type="Proteomes" id="UP000694941"/>
    </source>
</evidence>
<dbReference type="Pfam" id="PF00003">
    <property type="entry name" value="7tm_3"/>
    <property type="match status" value="1"/>
</dbReference>
<sequence length="359" mass="39897">MVNLLSLNSLWKKVIFLILQFAGTLQSTMSEFFPTTEDNVVNWTIYNKHFQPCDDLECLETNIDRTSSLWYRDEKWAVPLLVVSSVNILFIGCFEVFVLCKAKGTNPSRRHLVLGQLLLFGLLLSSTLGYVFAAGPTWFTCGVIRLGLGLTYTLVFGTLLVKTVFLHSLHTGIYLPALYQALLLFFVLLVQLAIGIQWLVQRPPAVIVDQAGATTCSTNIINMLLTLVYNALLILCVAVLAIKSKQNPENYRESKFIGIATGLSMLLWVVWILVALSTRSPDHDAAMGFGVVFNAMIIFLVVFVPKGRQLAALGNDWPDVEEKGVLSTPSPSYCSPSFLHIKPPVMPWSQNLKPPNKGE</sequence>
<keyword evidence="4 6" id="KW-0472">Membrane</keyword>
<feature type="transmembrane region" description="Helical" evidence="6">
    <location>
        <begin position="286"/>
        <end position="304"/>
    </location>
</feature>
<feature type="transmembrane region" description="Helical" evidence="6">
    <location>
        <begin position="144"/>
        <end position="165"/>
    </location>
</feature>
<proteinExistence type="predicted"/>
<evidence type="ECO:0000259" key="8">
    <source>
        <dbReference type="PROSITE" id="PS50259"/>
    </source>
</evidence>
<keyword evidence="9" id="KW-1185">Reference proteome</keyword>
<reference evidence="10" key="1">
    <citation type="submission" date="2025-08" db="UniProtKB">
        <authorList>
            <consortium name="RefSeq"/>
        </authorList>
    </citation>
    <scope>IDENTIFICATION</scope>
    <source>
        <tissue evidence="10">Muscle</tissue>
    </source>
</reference>
<evidence type="ECO:0000256" key="5">
    <source>
        <dbReference type="ARBA" id="ARBA00023180"/>
    </source>
</evidence>
<evidence type="ECO:0000313" key="10">
    <source>
        <dbReference type="RefSeq" id="XP_013789093.1"/>
    </source>
</evidence>
<evidence type="ECO:0000256" key="1">
    <source>
        <dbReference type="ARBA" id="ARBA00004141"/>
    </source>
</evidence>
<dbReference type="GeneID" id="106472971"/>
<feature type="transmembrane region" description="Helical" evidence="6">
    <location>
        <begin position="254"/>
        <end position="274"/>
    </location>
</feature>
<feature type="transmembrane region" description="Helical" evidence="6">
    <location>
        <begin position="177"/>
        <end position="200"/>
    </location>
</feature>
<name>A0ABM1BUT4_LIMPO</name>
<dbReference type="Proteomes" id="UP000694941">
    <property type="component" value="Unplaced"/>
</dbReference>
<dbReference type="InterPro" id="IPR017978">
    <property type="entry name" value="GPCR_3_C"/>
</dbReference>
<evidence type="ECO:0000256" key="3">
    <source>
        <dbReference type="ARBA" id="ARBA00022989"/>
    </source>
</evidence>
<feature type="domain" description="G-protein coupled receptors family 3 profile" evidence="8">
    <location>
        <begin position="114"/>
        <end position="306"/>
    </location>
</feature>
<evidence type="ECO:0000256" key="2">
    <source>
        <dbReference type="ARBA" id="ARBA00022692"/>
    </source>
</evidence>
<feature type="transmembrane region" description="Helical" evidence="6">
    <location>
        <begin position="220"/>
        <end position="242"/>
    </location>
</feature>
<feature type="transmembrane region" description="Helical" evidence="6">
    <location>
        <begin position="76"/>
        <end position="100"/>
    </location>
</feature>
<feature type="signal peptide" evidence="7">
    <location>
        <begin position="1"/>
        <end position="30"/>
    </location>
</feature>
<keyword evidence="7" id="KW-0732">Signal</keyword>
<dbReference type="PANTHER" id="PTHR24060">
    <property type="entry name" value="METABOTROPIC GLUTAMATE RECEPTOR"/>
    <property type="match status" value="1"/>
</dbReference>
<evidence type="ECO:0000256" key="6">
    <source>
        <dbReference type="SAM" id="Phobius"/>
    </source>
</evidence>
<dbReference type="RefSeq" id="XP_013789093.1">
    <property type="nucleotide sequence ID" value="XM_013933639.2"/>
</dbReference>
<feature type="transmembrane region" description="Helical" evidence="6">
    <location>
        <begin position="112"/>
        <end position="132"/>
    </location>
</feature>
<feature type="chain" id="PRO_5047002059" evidence="7">
    <location>
        <begin position="31"/>
        <end position="359"/>
    </location>
</feature>
<dbReference type="CDD" id="cd13953">
    <property type="entry name" value="7tm_classC_mGluR-like"/>
    <property type="match status" value="1"/>
</dbReference>
<comment type="subcellular location">
    <subcellularLocation>
        <location evidence="1">Membrane</location>
        <topology evidence="1">Multi-pass membrane protein</topology>
    </subcellularLocation>
</comment>